<proteinExistence type="predicted"/>
<name>A0A9D4Y190_PEA</name>
<keyword evidence="2" id="KW-1185">Reference proteome</keyword>
<dbReference type="Proteomes" id="UP001058974">
    <property type="component" value="Chromosome 3"/>
</dbReference>
<dbReference type="AlphaFoldDB" id="A0A9D4Y190"/>
<accession>A0A9D4Y190</accession>
<protein>
    <submittedName>
        <fullName evidence="1">Uncharacterized protein</fullName>
    </submittedName>
</protein>
<sequence length="196" mass="22554">MQMERVTFRTKNASVLHHKLHACVERKNHNLRSVAYHGVVWWGASIIEWVQGAGWEIRGVDPLGLPREVGLKKCSGWECERYIVHRCCKHCSIRSLTSLVVRAGIGAEAYCEEKVLINFLGNVSWKSGTGKTTEFVGELCRKRSVIKCWESRFKKWKLFQWSNFIMSIRWDFIFQDTSNSCVVKSSKASGIWSSSH</sequence>
<gene>
    <name evidence="1" type="ORF">KIW84_034545</name>
</gene>
<dbReference type="EMBL" id="JAMSHJ010000003">
    <property type="protein sequence ID" value="KAI5430008.1"/>
    <property type="molecule type" value="Genomic_DNA"/>
</dbReference>
<evidence type="ECO:0000313" key="1">
    <source>
        <dbReference type="EMBL" id="KAI5430008.1"/>
    </source>
</evidence>
<organism evidence="1 2">
    <name type="scientific">Pisum sativum</name>
    <name type="common">Garden pea</name>
    <name type="synonym">Lathyrus oleraceus</name>
    <dbReference type="NCBI Taxonomy" id="3888"/>
    <lineage>
        <taxon>Eukaryota</taxon>
        <taxon>Viridiplantae</taxon>
        <taxon>Streptophyta</taxon>
        <taxon>Embryophyta</taxon>
        <taxon>Tracheophyta</taxon>
        <taxon>Spermatophyta</taxon>
        <taxon>Magnoliopsida</taxon>
        <taxon>eudicotyledons</taxon>
        <taxon>Gunneridae</taxon>
        <taxon>Pentapetalae</taxon>
        <taxon>rosids</taxon>
        <taxon>fabids</taxon>
        <taxon>Fabales</taxon>
        <taxon>Fabaceae</taxon>
        <taxon>Papilionoideae</taxon>
        <taxon>50 kb inversion clade</taxon>
        <taxon>NPAAA clade</taxon>
        <taxon>Hologalegina</taxon>
        <taxon>IRL clade</taxon>
        <taxon>Fabeae</taxon>
        <taxon>Lathyrus</taxon>
    </lineage>
</organism>
<reference evidence="1 2" key="1">
    <citation type="journal article" date="2022" name="Nat. Genet.">
        <title>Improved pea reference genome and pan-genome highlight genomic features and evolutionary characteristics.</title>
        <authorList>
            <person name="Yang T."/>
            <person name="Liu R."/>
            <person name="Luo Y."/>
            <person name="Hu S."/>
            <person name="Wang D."/>
            <person name="Wang C."/>
            <person name="Pandey M.K."/>
            <person name="Ge S."/>
            <person name="Xu Q."/>
            <person name="Li N."/>
            <person name="Li G."/>
            <person name="Huang Y."/>
            <person name="Saxena R.K."/>
            <person name="Ji Y."/>
            <person name="Li M."/>
            <person name="Yan X."/>
            <person name="He Y."/>
            <person name="Liu Y."/>
            <person name="Wang X."/>
            <person name="Xiang C."/>
            <person name="Varshney R.K."/>
            <person name="Ding H."/>
            <person name="Gao S."/>
            <person name="Zong X."/>
        </authorList>
    </citation>
    <scope>NUCLEOTIDE SEQUENCE [LARGE SCALE GENOMIC DNA]</scope>
    <source>
        <strain evidence="1 2">cv. Zhongwan 6</strain>
    </source>
</reference>
<dbReference type="Gramene" id="Psat03G0454500-T1">
    <property type="protein sequence ID" value="KAI5430008.1"/>
    <property type="gene ID" value="KIW84_034545"/>
</dbReference>
<comment type="caution">
    <text evidence="1">The sequence shown here is derived from an EMBL/GenBank/DDBJ whole genome shotgun (WGS) entry which is preliminary data.</text>
</comment>
<evidence type="ECO:0000313" key="2">
    <source>
        <dbReference type="Proteomes" id="UP001058974"/>
    </source>
</evidence>